<protein>
    <submittedName>
        <fullName evidence="1">Uncharacterized protein</fullName>
    </submittedName>
</protein>
<comment type="caution">
    <text evidence="1">The sequence shown here is derived from an EMBL/GenBank/DDBJ whole genome shotgun (WGS) entry which is preliminary data.</text>
</comment>
<evidence type="ECO:0000313" key="1">
    <source>
        <dbReference type="EMBL" id="MBT9316474.1"/>
    </source>
</evidence>
<accession>A0A947DH30</accession>
<sequence length="80" mass="8774">MTTYAKSSILSEQLVPALLVSDDFVQSVWVYAGFDGLDLSVSKIKLGVADPRPGFIYETLAHSAFHGSVNPLNQQQQTFK</sequence>
<name>A0A947DH30_9CYAN</name>
<proteinExistence type="predicted"/>
<organism evidence="1 2">
    <name type="scientific">Leptothoe spongobia TAU-MAC 1115</name>
    <dbReference type="NCBI Taxonomy" id="1967444"/>
    <lineage>
        <taxon>Bacteria</taxon>
        <taxon>Bacillati</taxon>
        <taxon>Cyanobacteriota</taxon>
        <taxon>Cyanophyceae</taxon>
        <taxon>Nodosilineales</taxon>
        <taxon>Cymatolegaceae</taxon>
        <taxon>Leptothoe</taxon>
        <taxon>Leptothoe spongobia</taxon>
    </lineage>
</organism>
<reference evidence="1" key="1">
    <citation type="submission" date="2020-11" db="EMBL/GenBank/DDBJ databases">
        <authorList>
            <person name="Konstantinou D."/>
            <person name="Gkelis S."/>
            <person name="Popin R."/>
            <person name="Fewer D."/>
            <person name="Sivonen K."/>
        </authorList>
    </citation>
    <scope>NUCLEOTIDE SEQUENCE</scope>
    <source>
        <strain evidence="1">TAU-MAC 1115</strain>
    </source>
</reference>
<dbReference type="Proteomes" id="UP000717364">
    <property type="component" value="Unassembled WGS sequence"/>
</dbReference>
<dbReference type="AlphaFoldDB" id="A0A947DH30"/>
<evidence type="ECO:0000313" key="2">
    <source>
        <dbReference type="Proteomes" id="UP000717364"/>
    </source>
</evidence>
<dbReference type="RefSeq" id="WP_215609541.1">
    <property type="nucleotide sequence ID" value="NZ_JADOES010000027.1"/>
</dbReference>
<reference evidence="1" key="2">
    <citation type="journal article" date="2021" name="Mar. Drugs">
        <title>Genome Reduction and Secondary Metabolism of the Marine Sponge-Associated Cyanobacterium Leptothoe.</title>
        <authorList>
            <person name="Konstantinou D."/>
            <person name="Popin R.V."/>
            <person name="Fewer D.P."/>
            <person name="Sivonen K."/>
            <person name="Gkelis S."/>
        </authorList>
    </citation>
    <scope>NUCLEOTIDE SEQUENCE</scope>
    <source>
        <strain evidence="1">TAU-MAC 1115</strain>
    </source>
</reference>
<keyword evidence="2" id="KW-1185">Reference proteome</keyword>
<gene>
    <name evidence="1" type="ORF">IXB50_13675</name>
</gene>
<dbReference type="EMBL" id="JADOES010000027">
    <property type="protein sequence ID" value="MBT9316474.1"/>
    <property type="molecule type" value="Genomic_DNA"/>
</dbReference>